<evidence type="ECO:0000313" key="1">
    <source>
        <dbReference type="EMBL" id="VDM92951.1"/>
    </source>
</evidence>
<accession>A0A3P7M974</accession>
<proteinExistence type="predicted"/>
<evidence type="ECO:0000313" key="2">
    <source>
        <dbReference type="Proteomes" id="UP000277928"/>
    </source>
</evidence>
<gene>
    <name evidence="1" type="ORF">NLS_LOCUS9990</name>
</gene>
<protein>
    <submittedName>
        <fullName evidence="1">Uncharacterized protein</fullName>
    </submittedName>
</protein>
<dbReference type="Proteomes" id="UP000277928">
    <property type="component" value="Unassembled WGS sequence"/>
</dbReference>
<organism evidence="1 2">
    <name type="scientific">Litomosoides sigmodontis</name>
    <name type="common">Filarial nematode worm</name>
    <dbReference type="NCBI Taxonomy" id="42156"/>
    <lineage>
        <taxon>Eukaryota</taxon>
        <taxon>Metazoa</taxon>
        <taxon>Ecdysozoa</taxon>
        <taxon>Nematoda</taxon>
        <taxon>Chromadorea</taxon>
        <taxon>Rhabditida</taxon>
        <taxon>Spirurina</taxon>
        <taxon>Spiruromorpha</taxon>
        <taxon>Filarioidea</taxon>
        <taxon>Onchocercidae</taxon>
        <taxon>Litomosoides</taxon>
    </lineage>
</organism>
<name>A0A3P7M974_LITSI</name>
<dbReference type="EMBL" id="UYRX01002237">
    <property type="protein sequence ID" value="VDM92951.1"/>
    <property type="molecule type" value="Genomic_DNA"/>
</dbReference>
<dbReference type="AlphaFoldDB" id="A0A3P7M974"/>
<dbReference type="OrthoDB" id="10566411at2759"/>
<sequence>MPYRRAPPYHSLRPMRLQALQEFFMLIPRIPPVSVQQCRGVPSRSLFRRVRSRALGARSFRFATVTAKDFAPLTLLLLSL</sequence>
<reference evidence="1 2" key="1">
    <citation type="submission" date="2018-08" db="EMBL/GenBank/DDBJ databases">
        <authorList>
            <person name="Laetsch R D."/>
            <person name="Stevens L."/>
            <person name="Kumar S."/>
            <person name="Blaxter L. M."/>
        </authorList>
    </citation>
    <scope>NUCLEOTIDE SEQUENCE [LARGE SCALE GENOMIC DNA]</scope>
</reference>
<keyword evidence="2" id="KW-1185">Reference proteome</keyword>